<evidence type="ECO:0000313" key="14">
    <source>
        <dbReference type="EMBL" id="UWL62956.1"/>
    </source>
</evidence>
<evidence type="ECO:0000259" key="13">
    <source>
        <dbReference type="PROSITE" id="PS50885"/>
    </source>
</evidence>
<feature type="transmembrane region" description="Helical" evidence="11">
    <location>
        <begin position="168"/>
        <end position="189"/>
    </location>
</feature>
<dbReference type="Pfam" id="PF00512">
    <property type="entry name" value="HisKA"/>
    <property type="match status" value="1"/>
</dbReference>
<evidence type="ECO:0000256" key="6">
    <source>
        <dbReference type="ARBA" id="ARBA00022692"/>
    </source>
</evidence>
<evidence type="ECO:0000313" key="15">
    <source>
        <dbReference type="Proteomes" id="UP001058739"/>
    </source>
</evidence>
<keyword evidence="15" id="KW-1185">Reference proteome</keyword>
<evidence type="ECO:0000256" key="3">
    <source>
        <dbReference type="ARBA" id="ARBA00012438"/>
    </source>
</evidence>
<dbReference type="Gene3D" id="1.10.287.130">
    <property type="match status" value="1"/>
</dbReference>
<keyword evidence="4" id="KW-0597">Phosphoprotein</keyword>
<dbReference type="SUPFAM" id="SSF55874">
    <property type="entry name" value="ATPase domain of HSP90 chaperone/DNA topoisomerase II/histidine kinase"/>
    <property type="match status" value="1"/>
</dbReference>
<feature type="transmembrane region" description="Helical" evidence="11">
    <location>
        <begin position="12"/>
        <end position="37"/>
    </location>
</feature>
<dbReference type="PANTHER" id="PTHR45436">
    <property type="entry name" value="SENSOR HISTIDINE KINASE YKOH"/>
    <property type="match status" value="1"/>
</dbReference>
<dbReference type="InterPro" id="IPR003661">
    <property type="entry name" value="HisK_dim/P_dom"/>
</dbReference>
<dbReference type="GO" id="GO:0016301">
    <property type="term" value="F:kinase activity"/>
    <property type="evidence" value="ECO:0007669"/>
    <property type="project" value="UniProtKB-KW"/>
</dbReference>
<evidence type="ECO:0000256" key="8">
    <source>
        <dbReference type="ARBA" id="ARBA00022989"/>
    </source>
</evidence>
<dbReference type="CDD" id="cd00082">
    <property type="entry name" value="HisKA"/>
    <property type="match status" value="1"/>
</dbReference>
<dbReference type="PANTHER" id="PTHR45436:SF15">
    <property type="entry name" value="SENSOR HISTIDINE KINASE CUSS"/>
    <property type="match status" value="1"/>
</dbReference>
<dbReference type="SUPFAM" id="SSF47384">
    <property type="entry name" value="Homodimeric domain of signal transducing histidine kinase"/>
    <property type="match status" value="1"/>
</dbReference>
<comment type="catalytic activity">
    <reaction evidence="1">
        <text>ATP + protein L-histidine = ADP + protein N-phospho-L-histidine.</text>
        <dbReference type="EC" id="2.7.13.3"/>
    </reaction>
</comment>
<keyword evidence="9" id="KW-0902">Two-component regulatory system</keyword>
<gene>
    <name evidence="14" type="ORF">NIK97_15775</name>
</gene>
<feature type="domain" description="HAMP" evidence="13">
    <location>
        <begin position="190"/>
        <end position="243"/>
    </location>
</feature>
<dbReference type="InterPro" id="IPR004358">
    <property type="entry name" value="Sig_transdc_His_kin-like_C"/>
</dbReference>
<comment type="subcellular location">
    <subcellularLocation>
        <location evidence="2">Membrane</location>
        <topology evidence="2">Multi-pass membrane protein</topology>
    </subcellularLocation>
</comment>
<keyword evidence="5" id="KW-0808">Transferase</keyword>
<evidence type="ECO:0000256" key="11">
    <source>
        <dbReference type="SAM" id="Phobius"/>
    </source>
</evidence>
<sequence>MNKPPSSLKWQLITRIVIAQALVVLLALALFVAFLWLSGFVHERYDRGVIDAIKDAVARDAEGHLILNNTPELAALRRDDKSLWFIIHDASGNQLMEGTVPDAYRTMSNALSNVLEARLGDDKVGAPRPDAIIRREDTSAGRILMMASTGGHLTFGRLAEAVGEGFKILVLPGLVLAALGALLVIPLIVRMTLRGASDIADKASQIEPERRGIRLSTKDVPAELSPLVEAFNGALERLDQGYSRQQRFLAQAAHELRTPIAILSARLHALPESELKSDLTRDAARLGTLAGQLLDLQRLEGQPDKFHAVNIVSAARQVVSDLAPLAFAAGYDVVFDNDAEVINVLGDRQAIERAITNLFQNAVDHGDKKGTISVSVLEPAVIEVADEGKGIPSDMRKSVFEPFNRLDDNGPGAGLGLNLVQQIMALHDGSVEVGETSSGGARVRLVFPQTPSLSDR</sequence>
<dbReference type="InterPro" id="IPR036890">
    <property type="entry name" value="HATPase_C_sf"/>
</dbReference>
<evidence type="ECO:0000256" key="5">
    <source>
        <dbReference type="ARBA" id="ARBA00022679"/>
    </source>
</evidence>
<reference evidence="14" key="1">
    <citation type="submission" date="2022-06" db="EMBL/GenBank/DDBJ databases">
        <title>Complete Genome Sequence of Deoxynivalenol-bioadsorption Ochrobactrum pseudintermedium ASAG-D25.</title>
        <authorList>
            <person name="Wang N."/>
        </authorList>
    </citation>
    <scope>NUCLEOTIDE SEQUENCE</scope>
    <source>
        <strain evidence="14">ASAG-D25</strain>
    </source>
</reference>
<dbReference type="InterPro" id="IPR005467">
    <property type="entry name" value="His_kinase_dom"/>
</dbReference>
<name>A0ABY5UJC1_9HYPH</name>
<feature type="domain" description="Histidine kinase" evidence="12">
    <location>
        <begin position="251"/>
        <end position="451"/>
    </location>
</feature>
<dbReference type="EMBL" id="CP099968">
    <property type="protein sequence ID" value="UWL62956.1"/>
    <property type="molecule type" value="Genomic_DNA"/>
</dbReference>
<evidence type="ECO:0000256" key="7">
    <source>
        <dbReference type="ARBA" id="ARBA00022777"/>
    </source>
</evidence>
<dbReference type="Proteomes" id="UP001058739">
    <property type="component" value="Chromosome 02"/>
</dbReference>
<dbReference type="Pfam" id="PF02518">
    <property type="entry name" value="HATPase_c"/>
    <property type="match status" value="1"/>
</dbReference>
<keyword evidence="7 14" id="KW-0418">Kinase</keyword>
<evidence type="ECO:0000256" key="1">
    <source>
        <dbReference type="ARBA" id="ARBA00000085"/>
    </source>
</evidence>
<keyword evidence="6 11" id="KW-0812">Transmembrane</keyword>
<dbReference type="Gene3D" id="3.30.565.10">
    <property type="entry name" value="Histidine kinase-like ATPase, C-terminal domain"/>
    <property type="match status" value="1"/>
</dbReference>
<keyword evidence="8 11" id="KW-1133">Transmembrane helix</keyword>
<dbReference type="InterPro" id="IPR050428">
    <property type="entry name" value="TCS_sensor_his_kinase"/>
</dbReference>
<accession>A0ABY5UJC1</accession>
<evidence type="ECO:0000256" key="10">
    <source>
        <dbReference type="ARBA" id="ARBA00023136"/>
    </source>
</evidence>
<evidence type="ECO:0000256" key="2">
    <source>
        <dbReference type="ARBA" id="ARBA00004141"/>
    </source>
</evidence>
<evidence type="ECO:0000256" key="4">
    <source>
        <dbReference type="ARBA" id="ARBA00022553"/>
    </source>
</evidence>
<dbReference type="SMART" id="SM00387">
    <property type="entry name" value="HATPase_c"/>
    <property type="match status" value="1"/>
</dbReference>
<dbReference type="PROSITE" id="PS50885">
    <property type="entry name" value="HAMP"/>
    <property type="match status" value="1"/>
</dbReference>
<dbReference type="EC" id="2.7.13.3" evidence="3"/>
<keyword evidence="10 11" id="KW-0472">Membrane</keyword>
<protein>
    <recommendedName>
        <fullName evidence="3">histidine kinase</fullName>
        <ecNumber evidence="3">2.7.13.3</ecNumber>
    </recommendedName>
</protein>
<organism evidence="14 15">
    <name type="scientific">Brucella pseudintermedia</name>
    <dbReference type="NCBI Taxonomy" id="370111"/>
    <lineage>
        <taxon>Bacteria</taxon>
        <taxon>Pseudomonadati</taxon>
        <taxon>Pseudomonadota</taxon>
        <taxon>Alphaproteobacteria</taxon>
        <taxon>Hyphomicrobiales</taxon>
        <taxon>Brucellaceae</taxon>
        <taxon>Brucella/Ochrobactrum group</taxon>
        <taxon>Brucella</taxon>
    </lineage>
</organism>
<evidence type="ECO:0000256" key="9">
    <source>
        <dbReference type="ARBA" id="ARBA00023012"/>
    </source>
</evidence>
<evidence type="ECO:0000259" key="12">
    <source>
        <dbReference type="PROSITE" id="PS50109"/>
    </source>
</evidence>
<dbReference type="RefSeq" id="WP_121986630.1">
    <property type="nucleotide sequence ID" value="NZ_CP099968.1"/>
</dbReference>
<proteinExistence type="predicted"/>
<dbReference type="PROSITE" id="PS50109">
    <property type="entry name" value="HIS_KIN"/>
    <property type="match status" value="1"/>
</dbReference>
<dbReference type="SMART" id="SM00388">
    <property type="entry name" value="HisKA"/>
    <property type="match status" value="1"/>
</dbReference>
<dbReference type="PRINTS" id="PR00344">
    <property type="entry name" value="BCTRLSENSOR"/>
</dbReference>
<dbReference type="InterPro" id="IPR003594">
    <property type="entry name" value="HATPase_dom"/>
</dbReference>
<dbReference type="InterPro" id="IPR003660">
    <property type="entry name" value="HAMP_dom"/>
</dbReference>
<dbReference type="InterPro" id="IPR036097">
    <property type="entry name" value="HisK_dim/P_sf"/>
</dbReference>